<dbReference type="Proteomes" id="UP001520878">
    <property type="component" value="Unassembled WGS sequence"/>
</dbReference>
<keyword evidence="1" id="KW-0732">Signal</keyword>
<accession>A0ABS8GA87</accession>
<dbReference type="EMBL" id="JAJEWP010000004">
    <property type="protein sequence ID" value="MCC2617328.1"/>
    <property type="molecule type" value="Genomic_DNA"/>
</dbReference>
<dbReference type="RefSeq" id="WP_229161378.1">
    <property type="nucleotide sequence ID" value="NZ_JAJEWP010000004.1"/>
</dbReference>
<evidence type="ECO:0000313" key="2">
    <source>
        <dbReference type="EMBL" id="MCC2617328.1"/>
    </source>
</evidence>
<name>A0ABS8GA87_9ALTE</name>
<feature type="signal peptide" evidence="1">
    <location>
        <begin position="1"/>
        <end position="21"/>
    </location>
</feature>
<reference evidence="2 3" key="1">
    <citation type="submission" date="2021-10" db="EMBL/GenBank/DDBJ databases">
        <title>Draft genome of Aestuariibacter halophilus JC2043.</title>
        <authorList>
            <person name="Emsley S.A."/>
            <person name="Pfannmuller K.M."/>
            <person name="Ushijima B."/>
            <person name="Saw J.H."/>
            <person name="Videau P."/>
        </authorList>
    </citation>
    <scope>NUCLEOTIDE SEQUENCE [LARGE SCALE GENOMIC DNA]</scope>
    <source>
        <strain evidence="2 3">JC2043</strain>
    </source>
</reference>
<organism evidence="2 3">
    <name type="scientific">Fluctibacter halophilus</name>
    <dbReference type="NCBI Taxonomy" id="226011"/>
    <lineage>
        <taxon>Bacteria</taxon>
        <taxon>Pseudomonadati</taxon>
        <taxon>Pseudomonadota</taxon>
        <taxon>Gammaproteobacteria</taxon>
        <taxon>Alteromonadales</taxon>
        <taxon>Alteromonadaceae</taxon>
        <taxon>Fluctibacter</taxon>
    </lineage>
</organism>
<protein>
    <submittedName>
        <fullName evidence="2">Uncharacterized protein</fullName>
    </submittedName>
</protein>
<sequence length="107" mass="11508">MKKVMLPTAMLALGLTLSVQASVQDNNIKYVGDTHYAGFCKAVVTDNVVLFKRAINRFVGTLGGSQKDVLQRVLENNSVTCAGEGLKDFSNQRNAMQVAAFIEKAGA</sequence>
<feature type="chain" id="PRO_5046740337" evidence="1">
    <location>
        <begin position="22"/>
        <end position="107"/>
    </location>
</feature>
<evidence type="ECO:0000313" key="3">
    <source>
        <dbReference type="Proteomes" id="UP001520878"/>
    </source>
</evidence>
<keyword evidence="3" id="KW-1185">Reference proteome</keyword>
<proteinExistence type="predicted"/>
<evidence type="ECO:0000256" key="1">
    <source>
        <dbReference type="SAM" id="SignalP"/>
    </source>
</evidence>
<gene>
    <name evidence="2" type="ORF">LJ739_13830</name>
</gene>
<comment type="caution">
    <text evidence="2">The sequence shown here is derived from an EMBL/GenBank/DDBJ whole genome shotgun (WGS) entry which is preliminary data.</text>
</comment>